<evidence type="ECO:0000256" key="2">
    <source>
        <dbReference type="ARBA" id="ARBA00022692"/>
    </source>
</evidence>
<feature type="transmembrane region" description="Helical" evidence="6">
    <location>
        <begin position="32"/>
        <end position="55"/>
    </location>
</feature>
<dbReference type="InParanoid" id="D8LGC7"/>
<feature type="transmembrane region" description="Helical" evidence="6">
    <location>
        <begin position="67"/>
        <end position="86"/>
    </location>
</feature>
<dbReference type="EMBL" id="FN648180">
    <property type="protein sequence ID" value="CBN79026.1"/>
    <property type="molecule type" value="Genomic_DNA"/>
</dbReference>
<dbReference type="STRING" id="2880.D8LGC7"/>
<evidence type="ECO:0000313" key="7">
    <source>
        <dbReference type="EMBL" id="CBN79026.1"/>
    </source>
</evidence>
<organism evidence="7 8">
    <name type="scientific">Ectocarpus siliculosus</name>
    <name type="common">Brown alga</name>
    <name type="synonym">Conferva siliculosa</name>
    <dbReference type="NCBI Taxonomy" id="2880"/>
    <lineage>
        <taxon>Eukaryota</taxon>
        <taxon>Sar</taxon>
        <taxon>Stramenopiles</taxon>
        <taxon>Ochrophyta</taxon>
        <taxon>PX clade</taxon>
        <taxon>Phaeophyceae</taxon>
        <taxon>Ectocarpales</taxon>
        <taxon>Ectocarpaceae</taxon>
        <taxon>Ectocarpus</taxon>
    </lineage>
</organism>
<keyword evidence="8" id="KW-1185">Reference proteome</keyword>
<dbReference type="PRINTS" id="PR02001">
    <property type="entry name" value="GCR1CAMPR"/>
</dbReference>
<dbReference type="OrthoDB" id="100006at2759"/>
<dbReference type="Gene3D" id="1.20.1070.10">
    <property type="entry name" value="Rhodopsin 7-helix transmembrane proteins"/>
    <property type="match status" value="1"/>
</dbReference>
<feature type="compositionally biased region" description="Low complexity" evidence="5">
    <location>
        <begin position="146"/>
        <end position="164"/>
    </location>
</feature>
<evidence type="ECO:0000313" key="8">
    <source>
        <dbReference type="Proteomes" id="UP000002630"/>
    </source>
</evidence>
<name>D8LGC7_ECTSI</name>
<dbReference type="GO" id="GO:0004930">
    <property type="term" value="F:G protein-coupled receptor activity"/>
    <property type="evidence" value="ECO:0007669"/>
    <property type="project" value="TreeGrafter"/>
</dbReference>
<keyword evidence="3 6" id="KW-1133">Transmembrane helix</keyword>
<dbReference type="GO" id="GO:0005886">
    <property type="term" value="C:plasma membrane"/>
    <property type="evidence" value="ECO:0007669"/>
    <property type="project" value="TreeGrafter"/>
</dbReference>
<feature type="region of interest" description="Disordered" evidence="5">
    <location>
        <begin position="142"/>
        <end position="176"/>
    </location>
</feature>
<feature type="transmembrane region" description="Helical" evidence="6">
    <location>
        <begin position="112"/>
        <end position="132"/>
    </location>
</feature>
<keyword evidence="2 6" id="KW-0812">Transmembrane</keyword>
<evidence type="ECO:0000256" key="4">
    <source>
        <dbReference type="ARBA" id="ARBA00023136"/>
    </source>
</evidence>
<evidence type="ECO:0000256" key="3">
    <source>
        <dbReference type="ARBA" id="ARBA00022989"/>
    </source>
</evidence>
<dbReference type="PANTHER" id="PTHR23112">
    <property type="entry name" value="G PROTEIN-COUPLED RECEPTOR 157-RELATED"/>
    <property type="match status" value="1"/>
</dbReference>
<evidence type="ECO:0000256" key="1">
    <source>
        <dbReference type="ARBA" id="ARBA00004141"/>
    </source>
</evidence>
<feature type="compositionally biased region" description="Gly residues" evidence="5">
    <location>
        <begin position="165"/>
        <end position="176"/>
    </location>
</feature>
<keyword evidence="4 6" id="KW-0472">Membrane</keyword>
<evidence type="ECO:0000256" key="5">
    <source>
        <dbReference type="SAM" id="MobiDB-lite"/>
    </source>
</evidence>
<accession>D8LGC7</accession>
<evidence type="ECO:0000256" key="6">
    <source>
        <dbReference type="SAM" id="Phobius"/>
    </source>
</evidence>
<dbReference type="Proteomes" id="UP000002630">
    <property type="component" value="Linkage Group LG16"/>
</dbReference>
<gene>
    <name evidence="7" type="ORF">Esi_0165_0058</name>
</gene>
<protein>
    <submittedName>
        <fullName evidence="7">Related to G-protein coupled receptors</fullName>
    </submittedName>
</protein>
<comment type="subcellular location">
    <subcellularLocation>
        <location evidence="1">Membrane</location>
        <topology evidence="1">Multi-pass membrane protein</topology>
    </subcellularLocation>
</comment>
<dbReference type="EMBL" id="FN649741">
    <property type="protein sequence ID" value="CBN79026.1"/>
    <property type="molecule type" value="Genomic_DNA"/>
</dbReference>
<dbReference type="GO" id="GO:0007189">
    <property type="term" value="P:adenylate cyclase-activating G protein-coupled receptor signaling pathway"/>
    <property type="evidence" value="ECO:0007669"/>
    <property type="project" value="TreeGrafter"/>
</dbReference>
<dbReference type="PANTHER" id="PTHR23112:SF0">
    <property type="entry name" value="TRANSMEMBRANE PROTEIN 116"/>
    <property type="match status" value="1"/>
</dbReference>
<dbReference type="AlphaFoldDB" id="D8LGC7"/>
<sequence>MMLAVANLGIDSAYLMGSVGHANWKCSLQGFGRVYFALVEFALVTAITLTCYVMVVKRYYGIQERFWTVMAYCWLIPLGMACLPFTTDNYGEAGAWCSITSKDLKSLEWGTFWRFAVIYVPLVFEAAMVAYVEPGHETQAGGGGSSVASTGAGGTHPAAEAAAPAGGGGARTGPGGVETSTSIPIIERLRLYPIVLVVCWSWATVNRTREAIEPYAESLFWLFILQYSFQSIQGFLNLMIFLRTPGVMEEWRDDIKKWSCGDCCWPFRRVRTVDRAGLLDSSSTSSLSEPGRK</sequence>
<reference evidence="7 8" key="1">
    <citation type="journal article" date="2010" name="Nature">
        <title>The Ectocarpus genome and the independent evolution of multicellularity in brown algae.</title>
        <authorList>
            <person name="Cock J.M."/>
            <person name="Sterck L."/>
            <person name="Rouze P."/>
            <person name="Scornet D."/>
            <person name="Allen A.E."/>
            <person name="Amoutzias G."/>
            <person name="Anthouard V."/>
            <person name="Artiguenave F."/>
            <person name="Aury J.M."/>
            <person name="Badger J.H."/>
            <person name="Beszteri B."/>
            <person name="Billiau K."/>
            <person name="Bonnet E."/>
            <person name="Bothwell J.H."/>
            <person name="Bowler C."/>
            <person name="Boyen C."/>
            <person name="Brownlee C."/>
            <person name="Carrano C.J."/>
            <person name="Charrier B."/>
            <person name="Cho G.Y."/>
            <person name="Coelho S.M."/>
            <person name="Collen J."/>
            <person name="Corre E."/>
            <person name="Da Silva C."/>
            <person name="Delage L."/>
            <person name="Delaroque N."/>
            <person name="Dittami S.M."/>
            <person name="Doulbeau S."/>
            <person name="Elias M."/>
            <person name="Farnham G."/>
            <person name="Gachon C.M."/>
            <person name="Gschloessl B."/>
            <person name="Heesch S."/>
            <person name="Jabbari K."/>
            <person name="Jubin C."/>
            <person name="Kawai H."/>
            <person name="Kimura K."/>
            <person name="Kloareg B."/>
            <person name="Kupper F.C."/>
            <person name="Lang D."/>
            <person name="Le Bail A."/>
            <person name="Leblanc C."/>
            <person name="Lerouge P."/>
            <person name="Lohr M."/>
            <person name="Lopez P.J."/>
            <person name="Martens C."/>
            <person name="Maumus F."/>
            <person name="Michel G."/>
            <person name="Miranda-Saavedra D."/>
            <person name="Morales J."/>
            <person name="Moreau H."/>
            <person name="Motomura T."/>
            <person name="Nagasato C."/>
            <person name="Napoli C.A."/>
            <person name="Nelson D.R."/>
            <person name="Nyvall-Collen P."/>
            <person name="Peters A.F."/>
            <person name="Pommier C."/>
            <person name="Potin P."/>
            <person name="Poulain J."/>
            <person name="Quesneville H."/>
            <person name="Read B."/>
            <person name="Rensing S.A."/>
            <person name="Ritter A."/>
            <person name="Rousvoal S."/>
            <person name="Samanta M."/>
            <person name="Samson G."/>
            <person name="Schroeder D.C."/>
            <person name="Segurens B."/>
            <person name="Strittmatter M."/>
            <person name="Tonon T."/>
            <person name="Tregear J.W."/>
            <person name="Valentin K."/>
            <person name="von Dassow P."/>
            <person name="Yamagishi T."/>
            <person name="Van de Peer Y."/>
            <person name="Wincker P."/>
        </authorList>
    </citation>
    <scope>NUCLEOTIDE SEQUENCE [LARGE SCALE GENOMIC DNA]</scope>
    <source>
        <strain evidence="8">Ec32 / CCAP1310/4</strain>
    </source>
</reference>
<proteinExistence type="predicted"/>
<keyword evidence="7" id="KW-0675">Receptor</keyword>
<dbReference type="InterPro" id="IPR022343">
    <property type="entry name" value="GCR1-cAMP_receptor"/>
</dbReference>